<proteinExistence type="predicted"/>
<feature type="transmembrane region" description="Helical" evidence="10">
    <location>
        <begin position="44"/>
        <end position="65"/>
    </location>
</feature>
<evidence type="ECO:0000256" key="3">
    <source>
        <dbReference type="ARBA" id="ARBA00004744"/>
    </source>
</evidence>
<comment type="function">
    <text evidence="1">Involved in a late step of protoheme IX synthesis.</text>
</comment>
<protein>
    <submittedName>
        <fullName evidence="12">HemY protein</fullName>
    </submittedName>
</protein>
<dbReference type="GO" id="GO:0042168">
    <property type="term" value="P:heme metabolic process"/>
    <property type="evidence" value="ECO:0007669"/>
    <property type="project" value="InterPro"/>
</dbReference>
<dbReference type="GO" id="GO:0006779">
    <property type="term" value="P:porphyrin-containing compound biosynthetic process"/>
    <property type="evidence" value="ECO:0007669"/>
    <property type="project" value="UniProtKB-KW"/>
</dbReference>
<evidence type="ECO:0000313" key="12">
    <source>
        <dbReference type="EMBL" id="SFK24306.1"/>
    </source>
</evidence>
<dbReference type="Proteomes" id="UP000198924">
    <property type="component" value="Unassembled WGS sequence"/>
</dbReference>
<keyword evidence="6 10" id="KW-0812">Transmembrane</keyword>
<dbReference type="InterPro" id="IPR005254">
    <property type="entry name" value="Heme_biosyn_assoc_TPR_pro"/>
</dbReference>
<comment type="pathway">
    <text evidence="3">Porphyrin-containing compound metabolism; protoheme biosynthesis.</text>
</comment>
<dbReference type="SUPFAM" id="SSF48452">
    <property type="entry name" value="TPR-like"/>
    <property type="match status" value="1"/>
</dbReference>
<keyword evidence="13" id="KW-1185">Reference proteome</keyword>
<gene>
    <name evidence="12" type="ORF">SAMN04488079_10731</name>
</gene>
<dbReference type="InterPro" id="IPR010817">
    <property type="entry name" value="HemY_N"/>
</dbReference>
<evidence type="ECO:0000313" key="13">
    <source>
        <dbReference type="Proteomes" id="UP000198924"/>
    </source>
</evidence>
<dbReference type="AlphaFoldDB" id="A0A1I3XZ93"/>
<evidence type="ECO:0000256" key="2">
    <source>
        <dbReference type="ARBA" id="ARBA00004429"/>
    </source>
</evidence>
<sequence>MRMLIIIALALALGVAAIWAADFEPGFVLLQYGQWSLETSLVVFTAVYILLIVAGYLALRSLVLLKQTPRKINAWKTTQRQKRANRALTRGLITLEEGRWSEAERILVRHATHSETPLLHYLAAARAAQKQEAPERRDNYLRLAHETTEGADIAVGVVQAELQLSAGQKEQALATLQHLREVAPKHPYVLQLLQSLYQDMDQWQEMQSVLPDLRKRHVLERSEVAALDQEAAVGQLQTALARKDWQKMSQVWEKSSSRARQTEAMLMPYVQGLIEQDQEEQAIAQIEQFMRGNWSDKLVYIYGVLTQGDLLARLATAEKWLKANHDNACLLLTVGRLAKTNQLWTKAEEYLQQSIRFGAKGETYQVLAEVQLAQDKHEAAAETYKQGLNFMLSSNAAI</sequence>
<evidence type="ECO:0000256" key="8">
    <source>
        <dbReference type="ARBA" id="ARBA00023136"/>
    </source>
</evidence>
<evidence type="ECO:0000256" key="10">
    <source>
        <dbReference type="SAM" id="Phobius"/>
    </source>
</evidence>
<dbReference type="STRING" id="45496.SAMN04488079_10731"/>
<keyword evidence="8 10" id="KW-0472">Membrane</keyword>
<keyword evidence="7 10" id="KW-1133">Transmembrane helix</keyword>
<evidence type="ECO:0000256" key="9">
    <source>
        <dbReference type="ARBA" id="ARBA00023244"/>
    </source>
</evidence>
<evidence type="ECO:0000259" key="11">
    <source>
        <dbReference type="Pfam" id="PF07219"/>
    </source>
</evidence>
<keyword evidence="5" id="KW-0997">Cell inner membrane</keyword>
<reference evidence="13" key="1">
    <citation type="submission" date="2016-10" db="EMBL/GenBank/DDBJ databases">
        <authorList>
            <person name="Varghese N."/>
            <person name="Submissions S."/>
        </authorList>
    </citation>
    <scope>NUCLEOTIDE SEQUENCE [LARGE SCALE GENOMIC DNA]</scope>
    <source>
        <strain evidence="13">DSM 11578</strain>
    </source>
</reference>
<evidence type="ECO:0000256" key="6">
    <source>
        <dbReference type="ARBA" id="ARBA00022692"/>
    </source>
</evidence>
<accession>A0A1I3XZ93</accession>
<organism evidence="12 13">
    <name type="scientific">Methylophaga sulfidovorans</name>
    <dbReference type="NCBI Taxonomy" id="45496"/>
    <lineage>
        <taxon>Bacteria</taxon>
        <taxon>Pseudomonadati</taxon>
        <taxon>Pseudomonadota</taxon>
        <taxon>Gammaproteobacteria</taxon>
        <taxon>Thiotrichales</taxon>
        <taxon>Piscirickettsiaceae</taxon>
        <taxon>Methylophaga</taxon>
    </lineage>
</organism>
<evidence type="ECO:0000256" key="1">
    <source>
        <dbReference type="ARBA" id="ARBA00002962"/>
    </source>
</evidence>
<dbReference type="OrthoDB" id="7053339at2"/>
<keyword evidence="4" id="KW-1003">Cell membrane</keyword>
<feature type="domain" description="HemY N-terminal" evidence="11">
    <location>
        <begin position="26"/>
        <end position="131"/>
    </location>
</feature>
<dbReference type="Gene3D" id="1.25.40.10">
    <property type="entry name" value="Tetratricopeptide repeat domain"/>
    <property type="match status" value="2"/>
</dbReference>
<name>A0A1I3XZ93_9GAMM</name>
<evidence type="ECO:0000256" key="7">
    <source>
        <dbReference type="ARBA" id="ARBA00022989"/>
    </source>
</evidence>
<dbReference type="GO" id="GO:0005886">
    <property type="term" value="C:plasma membrane"/>
    <property type="evidence" value="ECO:0007669"/>
    <property type="project" value="UniProtKB-SubCell"/>
</dbReference>
<evidence type="ECO:0000256" key="5">
    <source>
        <dbReference type="ARBA" id="ARBA00022519"/>
    </source>
</evidence>
<keyword evidence="9" id="KW-0627">Porphyrin biosynthesis</keyword>
<dbReference type="Pfam" id="PF07219">
    <property type="entry name" value="HemY_N"/>
    <property type="match status" value="1"/>
</dbReference>
<dbReference type="RefSeq" id="WP_091712928.1">
    <property type="nucleotide sequence ID" value="NZ_FOSH01000007.1"/>
</dbReference>
<dbReference type="InterPro" id="IPR011990">
    <property type="entry name" value="TPR-like_helical_dom_sf"/>
</dbReference>
<dbReference type="EMBL" id="FOSH01000007">
    <property type="protein sequence ID" value="SFK24306.1"/>
    <property type="molecule type" value="Genomic_DNA"/>
</dbReference>
<dbReference type="NCBIfam" id="TIGR00540">
    <property type="entry name" value="TPR_hemY_coli"/>
    <property type="match status" value="1"/>
</dbReference>
<dbReference type="UniPathway" id="UPA00252"/>
<comment type="subcellular location">
    <subcellularLocation>
        <location evidence="2">Cell inner membrane</location>
        <topology evidence="2">Multi-pass membrane protein</topology>
    </subcellularLocation>
</comment>
<evidence type="ECO:0000256" key="4">
    <source>
        <dbReference type="ARBA" id="ARBA00022475"/>
    </source>
</evidence>